<comment type="caution">
    <text evidence="3">The sequence shown here is derived from an EMBL/GenBank/DDBJ whole genome shotgun (WGS) entry which is preliminary data.</text>
</comment>
<feature type="chain" id="PRO_5037287476" evidence="2">
    <location>
        <begin position="30"/>
        <end position="272"/>
    </location>
</feature>
<reference evidence="3" key="1">
    <citation type="submission" date="2021-01" db="EMBL/GenBank/DDBJ databases">
        <title>Whole genome shotgun sequence of Actinoplanes siamensis NBRC 109076.</title>
        <authorList>
            <person name="Komaki H."/>
            <person name="Tamura T."/>
        </authorList>
    </citation>
    <scope>NUCLEOTIDE SEQUENCE</scope>
    <source>
        <strain evidence="3">NBRC 109076</strain>
    </source>
</reference>
<dbReference type="Proteomes" id="UP000629619">
    <property type="component" value="Unassembled WGS sequence"/>
</dbReference>
<dbReference type="RefSeq" id="WP_203678953.1">
    <property type="nucleotide sequence ID" value="NZ_BOMW01000021.1"/>
</dbReference>
<evidence type="ECO:0000313" key="4">
    <source>
        <dbReference type="Proteomes" id="UP000629619"/>
    </source>
</evidence>
<evidence type="ECO:0000313" key="3">
    <source>
        <dbReference type="EMBL" id="GIF04852.1"/>
    </source>
</evidence>
<dbReference type="EMBL" id="BOMW01000021">
    <property type="protein sequence ID" value="GIF04852.1"/>
    <property type="molecule type" value="Genomic_DNA"/>
</dbReference>
<dbReference type="AlphaFoldDB" id="A0A919TJM2"/>
<feature type="signal peptide" evidence="2">
    <location>
        <begin position="1"/>
        <end position="29"/>
    </location>
</feature>
<evidence type="ECO:0000256" key="2">
    <source>
        <dbReference type="SAM" id="SignalP"/>
    </source>
</evidence>
<feature type="region of interest" description="Disordered" evidence="1">
    <location>
        <begin position="233"/>
        <end position="264"/>
    </location>
</feature>
<accession>A0A919TJM2</accession>
<keyword evidence="2" id="KW-0732">Signal</keyword>
<protein>
    <submittedName>
        <fullName evidence="3">Uncharacterized protein</fullName>
    </submittedName>
</protein>
<organism evidence="3 4">
    <name type="scientific">Actinoplanes siamensis</name>
    <dbReference type="NCBI Taxonomy" id="1223317"/>
    <lineage>
        <taxon>Bacteria</taxon>
        <taxon>Bacillati</taxon>
        <taxon>Actinomycetota</taxon>
        <taxon>Actinomycetes</taxon>
        <taxon>Micromonosporales</taxon>
        <taxon>Micromonosporaceae</taxon>
        <taxon>Actinoplanes</taxon>
    </lineage>
</organism>
<sequence length="272" mass="28465">MRARLLNSLAAAGLAVSIAVAGTSVPAQAAATTSETRPPTETAAAQAFAIDWVSLGINVAGYLLGGGGGGGGGDLDAAIREIKAAIAQNRTEIIAQIDAIAAAEVEGCLEAHTIEFLNIDFMDEYTLRAWAQNATSCATQASAFANAVQSPQAVDKIGFVIGPIFAIVLAARAQAGFVNGTDLVLRSEIRAYEAVVAKLTPTDCVKMRARDPGYPVDKWWECTAYNGDKGSSDWVTGNLREPDRTEAEDRATRNTSRPTAKSALPQLRALGV</sequence>
<name>A0A919TJM2_9ACTN</name>
<feature type="compositionally biased region" description="Basic and acidic residues" evidence="1">
    <location>
        <begin position="240"/>
        <end position="252"/>
    </location>
</feature>
<proteinExistence type="predicted"/>
<gene>
    <name evidence="3" type="ORF">Asi03nite_23900</name>
</gene>
<keyword evidence="4" id="KW-1185">Reference proteome</keyword>
<evidence type="ECO:0000256" key="1">
    <source>
        <dbReference type="SAM" id="MobiDB-lite"/>
    </source>
</evidence>